<evidence type="ECO:0000313" key="8">
    <source>
        <dbReference type="EMBL" id="USJ21173.1"/>
    </source>
</evidence>
<dbReference type="EMBL" id="CP086395">
    <property type="protein sequence ID" value="USJ21173.1"/>
    <property type="molecule type" value="Genomic_DNA"/>
</dbReference>
<keyword evidence="6" id="KW-1133">Transmembrane helix</keyword>
<dbReference type="KEGG" id="lfo:LMK00_04000"/>
<keyword evidence="6" id="KW-0472">Membrane</keyword>
<keyword evidence="6" id="KW-0812">Transmembrane</keyword>
<feature type="region of interest" description="Disordered" evidence="5">
    <location>
        <begin position="805"/>
        <end position="860"/>
    </location>
</feature>
<name>A0A9Q9D7D6_9LACT</name>
<feature type="transmembrane region" description="Helical" evidence="6">
    <location>
        <begin position="1427"/>
        <end position="1446"/>
    </location>
</feature>
<dbReference type="Pfam" id="PF19258">
    <property type="entry name" value="KxYKxGKxW_sig"/>
    <property type="match status" value="1"/>
</dbReference>
<evidence type="ECO:0000256" key="4">
    <source>
        <dbReference type="ARBA" id="ARBA00023088"/>
    </source>
</evidence>
<feature type="compositionally biased region" description="Basic and acidic residues" evidence="5">
    <location>
        <begin position="1200"/>
        <end position="1212"/>
    </location>
</feature>
<accession>A0A9Q9D7D6</accession>
<keyword evidence="3" id="KW-0732">Signal</keyword>
<feature type="region of interest" description="Disordered" evidence="5">
    <location>
        <begin position="378"/>
        <end position="519"/>
    </location>
</feature>
<sequence length="1465" mass="162633">MNKNMKDLKISNYRMWKSGKTWFFGGITLAVFSGAILVATNTNINQQKVYADVITQENQVNDDQDPFVGNDIPVVSQVSTRAEVSAEYGVVKWTKDTKLVPQSKQAVIPQADLDPTWISWLGSNHTVYEMRKGDSFLISNVTKDENGNMVSVIATVDDIGPYANPASSIDKAHNRYAIIIENGEITTATTNDGKKITSDHPIHLFYSGVSAPKLKYKFVKASDNRTPVTITAQTTFFDIDAAQGMKTDLFPKEQDQMFLPTTKDGRKTLTFNASKQTLVADYSKNVENIGDGSGFTGPTGKKVDNYGAGYGQAKSNWVGNEFTMQFASNAYYIDSSLSGASIPIDKLIGIDQTYKKFADGDGGAPVRGTYRHELFGKTTTNIFPPQSPAAPESSKGPKIPTPPSAPGKPVLPKSPSAPQLGNIKTVPVPPKAGVTPKAPVVPKLTPISDAPTAPSKPKLPTAPTAPKTPELPTVPTAPKLDNYDTEVPKLPTPPKLSEVSNDSDPVKTATDEEGKDADGQLLTTNKKFDYTITQSIQGKGDEVSNYNTFKENVAKWKANCEKIISDYQAEVKANQGKWDLDNQKVQEYIKDYQKYSDEYDKVVNDYDKAYSQYKTSFEQYTHSFNKLVSDYNTAWDKYASDFASYISQYDKNSSEYNTSWAKYLTEYKAYSESYDKVVNTYNTTWQAYLNAYKVYSDDYDAKVGAYNTAWNKYVNTYQTYSTEFDKKVSDYNAAWNQYSTNSDDYSQKYDEAVKQFNTAWTQYETKYEKYKALWSSYDTAYKDYASVGGKEPEISFVAKKDKPTWDAKENKAEKEKLEAKTPQSTKATLPEKVAQADKATFEKKSAQSPKEDIPDKQSIKKKETLPGLDKIVEPSKFDKKSLKEDIVMPERPTEADIQMPVVPSINIEDYLFTKAEITDSIDLSKVVLPEGTSTMTVVDKDGKEIKATITREDKGGKANLVVTLDSAYVQSDAFYNNSFSLIIGGVMFNIDDQSKNDDEMKTTNIATSNVPKPTLDPQMPSTDDPKDTNEVHVDPDYNEPSVLKEQSLDGKEWTKESLNLSEHDQVWQERITYNLSNHADYKTITLKDKWETVKRYESMKVTNFEGKEVEGTTEFLNAAGKDVSKEFKAGTLQKDGKKEQVTILFHVKNPEQFTRAQGDELKLYMTFTGVTTKGASGQEEVNYLDKDDSIKLPDTASTEWTDKTPDDGDKGKGSQTSNTVIDVLPKLDPNLRKFVVTKQEGKHETALDSKGKYKPDYLKDAITTDGDTLVAQKEIKNGEQVTWAIVGTPGNQGLMTQLVDTLPNEFSFDPTSKAAFTAYVLKNDGTLGEEITDHFDYQTKGRVATATPKSAADFFFVGSSTDSRYVILVNTIANENISDGTEFVNHANQTTVNPNNPNHPKDNPSDAKVITPKQKGTLPLTGSQSRGILTVLGLIMMSVAGVVVFGGKKFKKSEDNESTSDSTVK</sequence>
<reference evidence="8" key="1">
    <citation type="journal article" date="2022" name="Front. Microbiol.">
        <title>Feed Insects as a Reservoir of Granadaene-Producing Lactococci.</title>
        <authorList>
            <person name="Neuzil-Bunesova V."/>
            <person name="Ramirez Garcia A."/>
            <person name="Modrackova N."/>
            <person name="Makovska M."/>
            <person name="Sabolova M."/>
            <person name="Sproer C."/>
            <person name="Bunk B."/>
            <person name="Blom J."/>
            <person name="Schwab C."/>
        </authorList>
    </citation>
    <scope>NUCLEOTIDE SEQUENCE</scope>
    <source>
        <strain evidence="8">I4/6O</strain>
    </source>
</reference>
<feature type="transmembrane region" description="Helical" evidence="6">
    <location>
        <begin position="21"/>
        <end position="39"/>
    </location>
</feature>
<evidence type="ECO:0000256" key="1">
    <source>
        <dbReference type="ARBA" id="ARBA00022512"/>
    </source>
</evidence>
<keyword evidence="1" id="KW-0134">Cell wall</keyword>
<evidence type="ECO:0000256" key="6">
    <source>
        <dbReference type="SAM" id="Phobius"/>
    </source>
</evidence>
<evidence type="ECO:0000313" key="9">
    <source>
        <dbReference type="Proteomes" id="UP001056730"/>
    </source>
</evidence>
<dbReference type="InterPro" id="IPR022263">
    <property type="entry name" value="KxYKxGKxW"/>
</dbReference>
<organism evidence="8 9">
    <name type="scientific">Lactococcus formosensis</name>
    <dbReference type="NCBI Taxonomy" id="1281486"/>
    <lineage>
        <taxon>Bacteria</taxon>
        <taxon>Bacillati</taxon>
        <taxon>Bacillota</taxon>
        <taxon>Bacilli</taxon>
        <taxon>Lactobacillales</taxon>
        <taxon>Streptococcaceae</taxon>
        <taxon>Lactococcus</taxon>
    </lineage>
</organism>
<dbReference type="NCBIfam" id="TIGR03715">
    <property type="entry name" value="KxYKxGKxW"/>
    <property type="match status" value="1"/>
</dbReference>
<proteinExistence type="predicted"/>
<evidence type="ECO:0000256" key="5">
    <source>
        <dbReference type="SAM" id="MobiDB-lite"/>
    </source>
</evidence>
<dbReference type="RefSeq" id="WP_252170290.1">
    <property type="nucleotide sequence ID" value="NZ_CP086395.1"/>
</dbReference>
<keyword evidence="2" id="KW-0964">Secreted</keyword>
<keyword evidence="4" id="KW-0572">Peptidoglycan-anchor</keyword>
<feature type="compositionally biased region" description="Basic and acidic residues" evidence="5">
    <location>
        <begin position="839"/>
        <end position="860"/>
    </location>
</feature>
<feature type="compositionally biased region" description="Low complexity" evidence="5">
    <location>
        <begin position="450"/>
        <end position="473"/>
    </location>
</feature>
<evidence type="ECO:0000259" key="7">
    <source>
        <dbReference type="Pfam" id="PF00746"/>
    </source>
</evidence>
<evidence type="ECO:0000256" key="2">
    <source>
        <dbReference type="ARBA" id="ARBA00022525"/>
    </source>
</evidence>
<feature type="region of interest" description="Disordered" evidence="5">
    <location>
        <begin position="1003"/>
        <end position="1049"/>
    </location>
</feature>
<feature type="domain" description="Gram-positive cocci surface proteins LPxTG" evidence="7">
    <location>
        <begin position="1412"/>
        <end position="1454"/>
    </location>
</feature>
<feature type="compositionally biased region" description="Basic and acidic residues" evidence="5">
    <location>
        <begin position="805"/>
        <end position="819"/>
    </location>
</feature>
<dbReference type="NCBIfam" id="TIGR01167">
    <property type="entry name" value="LPXTG_anchor"/>
    <property type="match status" value="1"/>
</dbReference>
<dbReference type="Pfam" id="PF00746">
    <property type="entry name" value="Gram_pos_anchor"/>
    <property type="match status" value="1"/>
</dbReference>
<evidence type="ECO:0000256" key="3">
    <source>
        <dbReference type="ARBA" id="ARBA00022729"/>
    </source>
</evidence>
<dbReference type="Proteomes" id="UP001056730">
    <property type="component" value="Chromosome"/>
</dbReference>
<feature type="compositionally biased region" description="Basic and acidic residues" evidence="5">
    <location>
        <begin position="509"/>
        <end position="518"/>
    </location>
</feature>
<gene>
    <name evidence="8" type="ORF">LMK00_04000</name>
</gene>
<protein>
    <submittedName>
        <fullName evidence="8">KxYKxGKxW signal peptide domain-containing protein</fullName>
    </submittedName>
</protein>
<dbReference type="InterPro" id="IPR019931">
    <property type="entry name" value="LPXTG_anchor"/>
</dbReference>
<feature type="compositionally biased region" description="Basic and acidic residues" evidence="5">
    <location>
        <begin position="1023"/>
        <end position="1035"/>
    </location>
</feature>
<feature type="region of interest" description="Disordered" evidence="5">
    <location>
        <begin position="1388"/>
        <end position="1407"/>
    </location>
</feature>
<feature type="region of interest" description="Disordered" evidence="5">
    <location>
        <begin position="1184"/>
        <end position="1220"/>
    </location>
</feature>